<evidence type="ECO:0000256" key="2">
    <source>
        <dbReference type="ARBA" id="ARBA00006948"/>
    </source>
</evidence>
<reference evidence="7" key="2">
    <citation type="submission" date="2025-08" db="UniProtKB">
        <authorList>
            <consortium name="Ensembl"/>
        </authorList>
    </citation>
    <scope>IDENTIFICATION</scope>
</reference>
<organism evidence="7 8">
    <name type="scientific">Gopherus evgoodei</name>
    <name type="common">Goodes thornscrub tortoise</name>
    <dbReference type="NCBI Taxonomy" id="1825980"/>
    <lineage>
        <taxon>Eukaryota</taxon>
        <taxon>Metazoa</taxon>
        <taxon>Chordata</taxon>
        <taxon>Craniata</taxon>
        <taxon>Vertebrata</taxon>
        <taxon>Euteleostomi</taxon>
        <taxon>Archelosauria</taxon>
        <taxon>Testudinata</taxon>
        <taxon>Testudines</taxon>
        <taxon>Cryptodira</taxon>
        <taxon>Durocryptodira</taxon>
        <taxon>Testudinoidea</taxon>
        <taxon>Testudinidae</taxon>
        <taxon>Gopherus</taxon>
    </lineage>
</organism>
<keyword evidence="8" id="KW-1185">Reference proteome</keyword>
<proteinExistence type="inferred from homology"/>
<sequence>MGIFGDHTLSDTLILMLEFWWSLNYPLKRLNENCCTNRCYQSWEFLEAAGKLFSFVGKLLKFLPAVSKQIHQHSTMYLSFLFPGEVMFIEGFLFHFHVHYRSALQQHVHLLSTIALCDNAFSLCLEVFIPHHPHPTALQHPCSPHPGSWFWQISFVLYPPWGWLDWDQTDDGNIMFSIRCVSWHYTAALINVAFNYTIVFWQLPCLLPLNAGPGVYMQKNSCGTTGPWSFYSIVGCRSERKRLRTPGLWDSLSW</sequence>
<keyword evidence="4" id="KW-1133">Transmembrane helix</keyword>
<comment type="similarity">
    <text evidence="2">Belongs to the TMEM45 family.</text>
</comment>
<evidence type="ECO:0000313" key="7">
    <source>
        <dbReference type="Ensembl" id="ENSGEVP00005015051.1"/>
    </source>
</evidence>
<reference evidence="7" key="3">
    <citation type="submission" date="2025-09" db="UniProtKB">
        <authorList>
            <consortium name="Ensembl"/>
        </authorList>
    </citation>
    <scope>IDENTIFICATION</scope>
</reference>
<keyword evidence="5" id="KW-0472">Membrane</keyword>
<dbReference type="Ensembl" id="ENSGEVT00005015809.1">
    <property type="protein sequence ID" value="ENSGEVP00005015051.1"/>
    <property type="gene ID" value="ENSGEVG00005010660.1"/>
</dbReference>
<evidence type="ECO:0000256" key="1">
    <source>
        <dbReference type="ARBA" id="ARBA00004141"/>
    </source>
</evidence>
<evidence type="ECO:0000256" key="6">
    <source>
        <dbReference type="ARBA" id="ARBA00039264"/>
    </source>
</evidence>
<dbReference type="InterPro" id="IPR006904">
    <property type="entry name" value="DUF716"/>
</dbReference>
<dbReference type="InterPro" id="IPR042127">
    <property type="entry name" value="TMEM45"/>
</dbReference>
<name>A0A8C4WBG4_9SAUR</name>
<dbReference type="PANTHER" id="PTHR16007:SF59">
    <property type="entry name" value="TRANSMEMBRANE PROTEIN 45B"/>
    <property type="match status" value="1"/>
</dbReference>
<protein>
    <recommendedName>
        <fullName evidence="6">Transmembrane protein 45B</fullName>
    </recommendedName>
</protein>
<dbReference type="Pfam" id="PF04819">
    <property type="entry name" value="DUF716"/>
    <property type="match status" value="1"/>
</dbReference>
<dbReference type="GeneTree" id="ENSGT00940000157181"/>
<evidence type="ECO:0000256" key="3">
    <source>
        <dbReference type="ARBA" id="ARBA00022692"/>
    </source>
</evidence>
<evidence type="ECO:0000256" key="5">
    <source>
        <dbReference type="ARBA" id="ARBA00023136"/>
    </source>
</evidence>
<dbReference type="PANTHER" id="PTHR16007">
    <property type="entry name" value="EPIDIDYMAL MEMBRANE PROTEIN E9-RELATED"/>
    <property type="match status" value="1"/>
</dbReference>
<evidence type="ECO:0000256" key="4">
    <source>
        <dbReference type="ARBA" id="ARBA00022989"/>
    </source>
</evidence>
<accession>A0A8C4WBG4</accession>
<evidence type="ECO:0000313" key="8">
    <source>
        <dbReference type="Proteomes" id="UP000694390"/>
    </source>
</evidence>
<dbReference type="Proteomes" id="UP000694390">
    <property type="component" value="Chromosome 19"/>
</dbReference>
<keyword evidence="3" id="KW-0812">Transmembrane</keyword>
<comment type="subcellular location">
    <subcellularLocation>
        <location evidence="1">Membrane</location>
        <topology evidence="1">Multi-pass membrane protein</topology>
    </subcellularLocation>
</comment>
<reference evidence="7" key="1">
    <citation type="submission" date="2019-06" db="EMBL/GenBank/DDBJ databases">
        <title>G10K-VGP Goodes thornscrub tortoise genome, primary haplotype.</title>
        <authorList>
            <person name="Murphy B."/>
            <person name="Edwards T."/>
            <person name="Rhie A."/>
            <person name="Koren S."/>
            <person name="Phillippy A."/>
            <person name="Fedrigo O."/>
            <person name="Haase B."/>
            <person name="Mountcastle J."/>
            <person name="Lewin H."/>
            <person name="Damas J."/>
            <person name="Howe K."/>
            <person name="Formenti G."/>
            <person name="Myers G."/>
            <person name="Durbin R."/>
            <person name="Jarvis E.D."/>
        </authorList>
    </citation>
    <scope>NUCLEOTIDE SEQUENCE [LARGE SCALE GENOMIC DNA]</scope>
</reference>
<dbReference type="GO" id="GO:0016020">
    <property type="term" value="C:membrane"/>
    <property type="evidence" value="ECO:0007669"/>
    <property type="project" value="UniProtKB-SubCell"/>
</dbReference>
<dbReference type="AlphaFoldDB" id="A0A8C4WBG4"/>
<dbReference type="OrthoDB" id="551896at2759"/>